<evidence type="ECO:0000313" key="1">
    <source>
        <dbReference type="EMBL" id="KIP05410.1"/>
    </source>
</evidence>
<evidence type="ECO:0000313" key="2">
    <source>
        <dbReference type="Proteomes" id="UP000053257"/>
    </source>
</evidence>
<dbReference type="AlphaFoldDB" id="A0A0C3S8K4"/>
<dbReference type="OrthoDB" id="2745211at2759"/>
<reference evidence="1 2" key="1">
    <citation type="journal article" date="2014" name="PLoS Genet.">
        <title>Analysis of the Phlebiopsis gigantea genome, transcriptome and secretome provides insight into its pioneer colonization strategies of wood.</title>
        <authorList>
            <person name="Hori C."/>
            <person name="Ishida T."/>
            <person name="Igarashi K."/>
            <person name="Samejima M."/>
            <person name="Suzuki H."/>
            <person name="Master E."/>
            <person name="Ferreira P."/>
            <person name="Ruiz-Duenas F.J."/>
            <person name="Held B."/>
            <person name="Canessa P."/>
            <person name="Larrondo L.F."/>
            <person name="Schmoll M."/>
            <person name="Druzhinina I.S."/>
            <person name="Kubicek C.P."/>
            <person name="Gaskell J.A."/>
            <person name="Kersten P."/>
            <person name="St John F."/>
            <person name="Glasner J."/>
            <person name="Sabat G."/>
            <person name="Splinter BonDurant S."/>
            <person name="Syed K."/>
            <person name="Yadav J."/>
            <person name="Mgbeahuruike A.C."/>
            <person name="Kovalchuk A."/>
            <person name="Asiegbu F.O."/>
            <person name="Lackner G."/>
            <person name="Hoffmeister D."/>
            <person name="Rencoret J."/>
            <person name="Gutierrez A."/>
            <person name="Sun H."/>
            <person name="Lindquist E."/>
            <person name="Barry K."/>
            <person name="Riley R."/>
            <person name="Grigoriev I.V."/>
            <person name="Henrissat B."/>
            <person name="Kues U."/>
            <person name="Berka R.M."/>
            <person name="Martinez A.T."/>
            <person name="Covert S.F."/>
            <person name="Blanchette R.A."/>
            <person name="Cullen D."/>
        </authorList>
    </citation>
    <scope>NUCLEOTIDE SEQUENCE [LARGE SCALE GENOMIC DNA]</scope>
    <source>
        <strain evidence="1 2">11061_1 CR5-6</strain>
    </source>
</reference>
<keyword evidence="2" id="KW-1185">Reference proteome</keyword>
<protein>
    <submittedName>
        <fullName evidence="1">Uncharacterized protein</fullName>
    </submittedName>
</protein>
<dbReference type="EMBL" id="KN840544">
    <property type="protein sequence ID" value="KIP05410.1"/>
    <property type="molecule type" value="Genomic_DNA"/>
</dbReference>
<dbReference type="Proteomes" id="UP000053257">
    <property type="component" value="Unassembled WGS sequence"/>
</dbReference>
<name>A0A0C3S8K4_PHLG1</name>
<organism evidence="1 2">
    <name type="scientific">Phlebiopsis gigantea (strain 11061_1 CR5-6)</name>
    <name type="common">White-rot fungus</name>
    <name type="synonym">Peniophora gigantea</name>
    <dbReference type="NCBI Taxonomy" id="745531"/>
    <lineage>
        <taxon>Eukaryota</taxon>
        <taxon>Fungi</taxon>
        <taxon>Dikarya</taxon>
        <taxon>Basidiomycota</taxon>
        <taxon>Agaricomycotina</taxon>
        <taxon>Agaricomycetes</taxon>
        <taxon>Polyporales</taxon>
        <taxon>Phanerochaetaceae</taxon>
        <taxon>Phlebiopsis</taxon>
    </lineage>
</organism>
<gene>
    <name evidence="1" type="ORF">PHLGIDRAFT_152213</name>
</gene>
<proteinExistence type="predicted"/>
<accession>A0A0C3S8K4</accession>
<sequence length="366" mass="40251">MHPLSAVDIFAEQLVSRGHGLPLWCPEPSPLGEVNVGDVGFIHRGSFFRLFNAICSPTDPSNHQGLPEDFIPLVLPKDEGIRYSDLPVGPICSLSTTWRESTSKDSVTPAYSFSCHCGRGAVVFLQEGARQEYAPSSQTIKTYVQKHHSSWHALAYKLGYSLHPEEIIFVSGCLKASRWAAAAYTQSTPPENTPQHFDYFPQTGFAVSHGSNSRLWMEQRSHTSLSPPSGVVGSCLFVKYYRLSGSRATTCGARTHIKPRGMPNIAILQALLLRARTATANVLGRCVMRCAGSAYMEGTPSANDYPDPLHHLSPYVLKYSSAKIAVVSHDDLYSILPHAEHLSDIPRYLREERVPIEIEGDTGTLA</sequence>
<dbReference type="HOGENOM" id="CLU_021108_0_1_1"/>